<accession>A0A6B9ZDU7</accession>
<dbReference type="Proteomes" id="UP000476411">
    <property type="component" value="Chromosome"/>
</dbReference>
<dbReference type="Pfam" id="PF00107">
    <property type="entry name" value="ADH_zinc_N"/>
    <property type="match status" value="1"/>
</dbReference>
<dbReference type="CDD" id="cd05289">
    <property type="entry name" value="MDR_like_2"/>
    <property type="match status" value="1"/>
</dbReference>
<proteinExistence type="predicted"/>
<dbReference type="GO" id="GO:0070402">
    <property type="term" value="F:NADPH binding"/>
    <property type="evidence" value="ECO:0007669"/>
    <property type="project" value="TreeGrafter"/>
</dbReference>
<evidence type="ECO:0000313" key="5">
    <source>
        <dbReference type="Proteomes" id="UP000476411"/>
    </source>
</evidence>
<evidence type="ECO:0000256" key="2">
    <source>
        <dbReference type="ARBA" id="ARBA00023002"/>
    </source>
</evidence>
<dbReference type="InterPro" id="IPR036291">
    <property type="entry name" value="NAD(P)-bd_dom_sf"/>
</dbReference>
<reference evidence="4 5" key="1">
    <citation type="submission" date="2020-01" db="EMBL/GenBank/DDBJ databases">
        <title>Complete genome sequence of Chitinophaga sp. H33E-04 isolated from quinoa roots.</title>
        <authorList>
            <person name="Weon H.-Y."/>
            <person name="Lee S.A."/>
        </authorList>
    </citation>
    <scope>NUCLEOTIDE SEQUENCE [LARGE SCALE GENOMIC DNA]</scope>
    <source>
        <strain evidence="4 5">H33E-04</strain>
    </source>
</reference>
<evidence type="ECO:0000256" key="1">
    <source>
        <dbReference type="ARBA" id="ARBA00022857"/>
    </source>
</evidence>
<dbReference type="KEGG" id="chih:GWR21_03475"/>
<dbReference type="InterPro" id="IPR013149">
    <property type="entry name" value="ADH-like_C"/>
</dbReference>
<dbReference type="Pfam" id="PF08240">
    <property type="entry name" value="ADH_N"/>
    <property type="match status" value="1"/>
</dbReference>
<dbReference type="Gene3D" id="3.90.180.10">
    <property type="entry name" value="Medium-chain alcohol dehydrogenases, catalytic domain"/>
    <property type="match status" value="1"/>
</dbReference>
<keyword evidence="1" id="KW-0521">NADP</keyword>
<dbReference type="GO" id="GO:0016651">
    <property type="term" value="F:oxidoreductase activity, acting on NAD(P)H"/>
    <property type="evidence" value="ECO:0007669"/>
    <property type="project" value="TreeGrafter"/>
</dbReference>
<dbReference type="SUPFAM" id="SSF51735">
    <property type="entry name" value="NAD(P)-binding Rossmann-fold domains"/>
    <property type="match status" value="1"/>
</dbReference>
<keyword evidence="5" id="KW-1185">Reference proteome</keyword>
<evidence type="ECO:0000313" key="4">
    <source>
        <dbReference type="EMBL" id="QHS58693.1"/>
    </source>
</evidence>
<dbReference type="PANTHER" id="PTHR48106:SF18">
    <property type="entry name" value="QUINONE OXIDOREDUCTASE PIG3"/>
    <property type="match status" value="1"/>
</dbReference>
<protein>
    <submittedName>
        <fullName evidence="4">NADP-dependent oxidoreductase</fullName>
    </submittedName>
</protein>
<dbReference type="SMART" id="SM00829">
    <property type="entry name" value="PKS_ER"/>
    <property type="match status" value="1"/>
</dbReference>
<dbReference type="InterPro" id="IPR011032">
    <property type="entry name" value="GroES-like_sf"/>
</dbReference>
<feature type="domain" description="Enoyl reductase (ER)" evidence="3">
    <location>
        <begin position="11"/>
        <end position="313"/>
    </location>
</feature>
<organism evidence="4 5">
    <name type="scientific">Chitinophaga agri</name>
    <dbReference type="NCBI Taxonomy" id="2703787"/>
    <lineage>
        <taxon>Bacteria</taxon>
        <taxon>Pseudomonadati</taxon>
        <taxon>Bacteroidota</taxon>
        <taxon>Chitinophagia</taxon>
        <taxon>Chitinophagales</taxon>
        <taxon>Chitinophagaceae</taxon>
        <taxon>Chitinophaga</taxon>
    </lineage>
</organism>
<sequence>MRAVAVQQFKGIPEVMELPRPEVKPGTVLVRVAAAGMNPFDWKLVDGILDGTMPHKFPLVLGVDGAGTVEAVGEGVTRFKTGDKIYGQFIHSPVGEGSYAEYVAVPEKAAISHAPESISLVDAAAIPTAGMTAQQLLERLGLKHEQTLLLVGATGGVGSFLLQLAAMQGIYVIATVSSEEGEERVKKLGAKETVNYKKLSVEKEIRSRYPSGVDGLIDLVSPAPVFKTMTELVANGGAALTTAFVSTPEVLSARGLTGGNFETHGSPASLDVLTDAVDSGMLKVPVGEVITMEQVAGAIAESRKVNGKGKTVVRIADDVT</sequence>
<dbReference type="PANTHER" id="PTHR48106">
    <property type="entry name" value="QUINONE OXIDOREDUCTASE PIG3-RELATED"/>
    <property type="match status" value="1"/>
</dbReference>
<dbReference type="InterPro" id="IPR020843">
    <property type="entry name" value="ER"/>
</dbReference>
<dbReference type="RefSeq" id="WP_162330396.1">
    <property type="nucleotide sequence ID" value="NZ_CP048113.1"/>
</dbReference>
<dbReference type="EMBL" id="CP048113">
    <property type="protein sequence ID" value="QHS58693.1"/>
    <property type="molecule type" value="Genomic_DNA"/>
</dbReference>
<keyword evidence="2" id="KW-0560">Oxidoreductase</keyword>
<evidence type="ECO:0000259" key="3">
    <source>
        <dbReference type="SMART" id="SM00829"/>
    </source>
</evidence>
<name>A0A6B9ZDU7_9BACT</name>
<dbReference type="Gene3D" id="3.40.50.720">
    <property type="entry name" value="NAD(P)-binding Rossmann-like Domain"/>
    <property type="match status" value="1"/>
</dbReference>
<gene>
    <name evidence="4" type="ORF">GWR21_03475</name>
</gene>
<dbReference type="InterPro" id="IPR013154">
    <property type="entry name" value="ADH-like_N"/>
</dbReference>
<dbReference type="AlphaFoldDB" id="A0A6B9ZDU7"/>
<dbReference type="SUPFAM" id="SSF50129">
    <property type="entry name" value="GroES-like"/>
    <property type="match status" value="1"/>
</dbReference>